<reference evidence="1" key="1">
    <citation type="submission" date="2023-07" db="EMBL/GenBank/DDBJ databases">
        <title>Black Yeasts Isolated from many extreme environments.</title>
        <authorList>
            <person name="Coleine C."/>
            <person name="Stajich J.E."/>
            <person name="Selbmann L."/>
        </authorList>
    </citation>
    <scope>NUCLEOTIDE SEQUENCE</scope>
    <source>
        <strain evidence="1">CCFEE 5714</strain>
    </source>
</reference>
<protein>
    <submittedName>
        <fullName evidence="1">Uncharacterized protein</fullName>
    </submittedName>
</protein>
<evidence type="ECO:0000313" key="1">
    <source>
        <dbReference type="EMBL" id="KAK3711995.1"/>
    </source>
</evidence>
<dbReference type="Proteomes" id="UP001281147">
    <property type="component" value="Unassembled WGS sequence"/>
</dbReference>
<proteinExistence type="predicted"/>
<accession>A0ACC3N844</accession>
<evidence type="ECO:0000313" key="2">
    <source>
        <dbReference type="Proteomes" id="UP001281147"/>
    </source>
</evidence>
<gene>
    <name evidence="1" type="ORF">LTR37_009307</name>
</gene>
<comment type="caution">
    <text evidence="1">The sequence shown here is derived from an EMBL/GenBank/DDBJ whole genome shotgun (WGS) entry which is preliminary data.</text>
</comment>
<keyword evidence="2" id="KW-1185">Reference proteome</keyword>
<dbReference type="EMBL" id="JAUTXU010000072">
    <property type="protein sequence ID" value="KAK3711995.1"/>
    <property type="molecule type" value="Genomic_DNA"/>
</dbReference>
<name>A0ACC3N844_9PEZI</name>
<sequence>MQHSLERELEVASIAVQYCAHLTNQLQQQTLSPESSIKKWDHSPVTIGDFAVQALLTTAIRSEFKNDNFLAEESADELRENAALLDQVWDLVKTFRPSFPSNHVPSSKADLLDAIDQGGRGDSSNEGRTWIFDPIDGTATFMRGQQYAINCALVIDGREEIGIIGCPNLPIDSGTVHENNVDNGGLGLMIFAIRNQGTWVRPMQVDANLAPATRVPRHGDQTAMDQLIWTDCSTYTSTIQHLQQQVAAKLGTSWPGVDLYSSIVKYAALGLGRASVCIRIFKFASWRSNSWDHAGGILIFEEAGGKVTDLDGKAIDFGHGRKMSENHGLVCAPTSVHAEVLRVVQDVLKAYGSIPWSR</sequence>
<organism evidence="1 2">
    <name type="scientific">Vermiconidia calcicola</name>
    <dbReference type="NCBI Taxonomy" id="1690605"/>
    <lineage>
        <taxon>Eukaryota</taxon>
        <taxon>Fungi</taxon>
        <taxon>Dikarya</taxon>
        <taxon>Ascomycota</taxon>
        <taxon>Pezizomycotina</taxon>
        <taxon>Dothideomycetes</taxon>
        <taxon>Dothideomycetidae</taxon>
        <taxon>Mycosphaerellales</taxon>
        <taxon>Extremaceae</taxon>
        <taxon>Vermiconidia</taxon>
    </lineage>
</organism>